<proteinExistence type="predicted"/>
<organism evidence="1">
    <name type="scientific">uncultured Pleomorphomonas sp</name>
    <dbReference type="NCBI Taxonomy" id="442121"/>
    <lineage>
        <taxon>Bacteria</taxon>
        <taxon>Pseudomonadati</taxon>
        <taxon>Pseudomonadota</taxon>
        <taxon>Alphaproteobacteria</taxon>
        <taxon>Hyphomicrobiales</taxon>
        <taxon>Pleomorphomonadaceae</taxon>
        <taxon>Pleomorphomonas</taxon>
        <taxon>environmental samples</taxon>
    </lineage>
</organism>
<gene>
    <name evidence="1" type="ORF">KL86PLE_30006</name>
</gene>
<reference evidence="1" key="1">
    <citation type="submission" date="2016-08" db="EMBL/GenBank/DDBJ databases">
        <authorList>
            <person name="Seilhamer J.J."/>
        </authorList>
    </citation>
    <scope>NUCLEOTIDE SEQUENCE</scope>
    <source>
        <strain evidence="1">86</strain>
    </source>
</reference>
<name>A0A212LDX4_9HYPH</name>
<dbReference type="EMBL" id="FMJD01000007">
    <property type="protein sequence ID" value="SCM75559.1"/>
    <property type="molecule type" value="Genomic_DNA"/>
</dbReference>
<dbReference type="AlphaFoldDB" id="A0A212LDX4"/>
<protein>
    <submittedName>
        <fullName evidence="1">Uncharacterized protein</fullName>
    </submittedName>
</protein>
<evidence type="ECO:0000313" key="1">
    <source>
        <dbReference type="EMBL" id="SCM75559.1"/>
    </source>
</evidence>
<accession>A0A212LDX4</accession>
<sequence>MSALEPRTEKWEPVFGQSDAITKNRIVALRPSGRMAIRTGISGKSEGWFSGFCWH</sequence>